<reference evidence="4" key="1">
    <citation type="journal article" date="2019" name="bioRxiv">
        <title>The Genome of the Zebra Mussel, Dreissena polymorpha: A Resource for Invasive Species Research.</title>
        <authorList>
            <person name="McCartney M.A."/>
            <person name="Auch B."/>
            <person name="Kono T."/>
            <person name="Mallez S."/>
            <person name="Zhang Y."/>
            <person name="Obille A."/>
            <person name="Becker A."/>
            <person name="Abrahante J.E."/>
            <person name="Garbe J."/>
            <person name="Badalamenti J.P."/>
            <person name="Herman A."/>
            <person name="Mangelson H."/>
            <person name="Liachko I."/>
            <person name="Sullivan S."/>
            <person name="Sone E.D."/>
            <person name="Koren S."/>
            <person name="Silverstein K.A.T."/>
            <person name="Beckman K.B."/>
            <person name="Gohl D.M."/>
        </authorList>
    </citation>
    <scope>NUCLEOTIDE SEQUENCE</scope>
    <source>
        <strain evidence="4">Duluth1</strain>
        <tissue evidence="4">Whole animal</tissue>
    </source>
</reference>
<evidence type="ECO:0000313" key="5">
    <source>
        <dbReference type="Proteomes" id="UP000828390"/>
    </source>
</evidence>
<dbReference type="Pfam" id="PF13359">
    <property type="entry name" value="DDE_Tnp_4"/>
    <property type="match status" value="1"/>
</dbReference>
<evidence type="ECO:0000256" key="1">
    <source>
        <dbReference type="ARBA" id="ARBA00001968"/>
    </source>
</evidence>
<dbReference type="Proteomes" id="UP000828390">
    <property type="component" value="Unassembled WGS sequence"/>
</dbReference>
<gene>
    <name evidence="4" type="ORF">DPMN_142902</name>
</gene>
<dbReference type="AlphaFoldDB" id="A0A9D4GC59"/>
<feature type="domain" description="DDE Tnp4" evidence="3">
    <location>
        <begin position="14"/>
        <end position="89"/>
    </location>
</feature>
<protein>
    <recommendedName>
        <fullName evidence="3">DDE Tnp4 domain-containing protein</fullName>
    </recommendedName>
</protein>
<dbReference type="PANTHER" id="PTHR23080:SF143">
    <property type="entry name" value="SI:DKEY-56D12.4"/>
    <property type="match status" value="1"/>
</dbReference>
<organism evidence="4 5">
    <name type="scientific">Dreissena polymorpha</name>
    <name type="common">Zebra mussel</name>
    <name type="synonym">Mytilus polymorpha</name>
    <dbReference type="NCBI Taxonomy" id="45954"/>
    <lineage>
        <taxon>Eukaryota</taxon>
        <taxon>Metazoa</taxon>
        <taxon>Spiralia</taxon>
        <taxon>Lophotrochozoa</taxon>
        <taxon>Mollusca</taxon>
        <taxon>Bivalvia</taxon>
        <taxon>Autobranchia</taxon>
        <taxon>Heteroconchia</taxon>
        <taxon>Euheterodonta</taxon>
        <taxon>Imparidentia</taxon>
        <taxon>Neoheterodontei</taxon>
        <taxon>Myida</taxon>
        <taxon>Dreissenoidea</taxon>
        <taxon>Dreissenidae</taxon>
        <taxon>Dreissena</taxon>
    </lineage>
</organism>
<sequence length="96" mass="10669">MKKTILKIDGQELKIGDGIMADKGVTISKELDAFGLRQNIPPFLGKKKRLSGADAQATQVIANHKLHVDRANGKVRNFNIFDRKFPIKSAIDINQL</sequence>
<dbReference type="GO" id="GO:0046872">
    <property type="term" value="F:metal ion binding"/>
    <property type="evidence" value="ECO:0007669"/>
    <property type="project" value="UniProtKB-KW"/>
</dbReference>
<comment type="caution">
    <text evidence="4">The sequence shown here is derived from an EMBL/GenBank/DDBJ whole genome shotgun (WGS) entry which is preliminary data.</text>
</comment>
<dbReference type="InterPro" id="IPR027806">
    <property type="entry name" value="HARBI1_dom"/>
</dbReference>
<name>A0A9D4GC59_DREPO</name>
<evidence type="ECO:0000313" key="4">
    <source>
        <dbReference type="EMBL" id="KAH3814405.1"/>
    </source>
</evidence>
<keyword evidence="5" id="KW-1185">Reference proteome</keyword>
<evidence type="ECO:0000259" key="3">
    <source>
        <dbReference type="Pfam" id="PF13359"/>
    </source>
</evidence>
<reference evidence="4" key="2">
    <citation type="submission" date="2020-11" db="EMBL/GenBank/DDBJ databases">
        <authorList>
            <person name="McCartney M.A."/>
            <person name="Auch B."/>
            <person name="Kono T."/>
            <person name="Mallez S."/>
            <person name="Becker A."/>
            <person name="Gohl D.M."/>
            <person name="Silverstein K.A.T."/>
            <person name="Koren S."/>
            <person name="Bechman K.B."/>
            <person name="Herman A."/>
            <person name="Abrahante J.E."/>
            <person name="Garbe J."/>
        </authorList>
    </citation>
    <scope>NUCLEOTIDE SEQUENCE</scope>
    <source>
        <strain evidence="4">Duluth1</strain>
        <tissue evidence="4">Whole animal</tissue>
    </source>
</reference>
<comment type="cofactor">
    <cofactor evidence="1">
        <name>a divalent metal cation</name>
        <dbReference type="ChEBI" id="CHEBI:60240"/>
    </cofactor>
</comment>
<dbReference type="PANTHER" id="PTHR23080">
    <property type="entry name" value="THAP DOMAIN PROTEIN"/>
    <property type="match status" value="1"/>
</dbReference>
<dbReference type="EMBL" id="JAIWYP010000006">
    <property type="protein sequence ID" value="KAH3814405.1"/>
    <property type="molecule type" value="Genomic_DNA"/>
</dbReference>
<evidence type="ECO:0000256" key="2">
    <source>
        <dbReference type="ARBA" id="ARBA00022723"/>
    </source>
</evidence>
<proteinExistence type="predicted"/>
<accession>A0A9D4GC59</accession>
<keyword evidence="2" id="KW-0479">Metal-binding</keyword>